<reference evidence="9" key="1">
    <citation type="submission" date="2021-01" db="EMBL/GenBank/DDBJ databases">
        <authorList>
            <person name="Corre E."/>
            <person name="Pelletier E."/>
            <person name="Niang G."/>
            <person name="Scheremetjew M."/>
            <person name="Finn R."/>
            <person name="Kale V."/>
            <person name="Holt S."/>
            <person name="Cochrane G."/>
            <person name="Meng A."/>
            <person name="Brown T."/>
            <person name="Cohen L."/>
        </authorList>
    </citation>
    <scope>NUCLEOTIDE SEQUENCE</scope>
    <source>
        <strain evidence="9">RCC1130</strain>
    </source>
</reference>
<dbReference type="PANTHER" id="PTHR15415:SF7">
    <property type="entry name" value="MICOS COMPLEX SUBUNIT MIC60"/>
    <property type="match status" value="1"/>
</dbReference>
<evidence type="ECO:0000256" key="1">
    <source>
        <dbReference type="ARBA" id="ARBA00004273"/>
    </source>
</evidence>
<dbReference type="AlphaFoldDB" id="A0A7S0JBG7"/>
<comment type="similarity">
    <text evidence="2">Belongs to the MICOS complex subunit Mic60 family.</text>
</comment>
<evidence type="ECO:0000256" key="7">
    <source>
        <dbReference type="ARBA" id="ARBA00023136"/>
    </source>
</evidence>
<dbReference type="GO" id="GO:0042407">
    <property type="term" value="P:cristae formation"/>
    <property type="evidence" value="ECO:0007669"/>
    <property type="project" value="TreeGrafter"/>
</dbReference>
<evidence type="ECO:0008006" key="10">
    <source>
        <dbReference type="Google" id="ProtNLM"/>
    </source>
</evidence>
<evidence type="ECO:0000256" key="8">
    <source>
        <dbReference type="SAM" id="SignalP"/>
    </source>
</evidence>
<evidence type="ECO:0000256" key="6">
    <source>
        <dbReference type="ARBA" id="ARBA00023128"/>
    </source>
</evidence>
<evidence type="ECO:0000256" key="2">
    <source>
        <dbReference type="ARBA" id="ARBA00010877"/>
    </source>
</evidence>
<comment type="subcellular location">
    <subcellularLocation>
        <location evidence="1">Mitochondrion inner membrane</location>
    </subcellularLocation>
</comment>
<sequence>MSVLRLLRTPRLVAGLLAGRAACTACEDDREASQIDALEVDSSAGGNEGLRRFETLPMNDALAFLSPPTPPTPPPALEEQATPGLQEATEALQRKVDHLKALLEERASVDAEAWRVQKAVQHQEEADAEKLMALLRAHEEAYAADLEETKAEIEGRIVLRMREEQEVLAAKHDEQLAHLEQAYVAQLKKNEEVVVAAAQQRIDAAVAARSAELITNHDAALLTERKAFAEKLFGLHVQVDALAAAWSFDSRYKRASHAAHQLSAAVLSLEESLSGRSALSAASQVAALPSLAQRLDDPLLGEAAARLGPVAEAAALSQLQARFEVASKAARIAALVPQNSGLWGRLLASAVWTLSLGGDALPGDAARSEASAVLGKAERHLARGELQEAARAVRTLRGPPAAACSGWLAAAEDRLLLEQVMAVAKAEASLAVSALS</sequence>
<keyword evidence="7" id="KW-0472">Membrane</keyword>
<keyword evidence="8" id="KW-0732">Signal</keyword>
<evidence type="ECO:0000256" key="4">
    <source>
        <dbReference type="ARBA" id="ARBA00022792"/>
    </source>
</evidence>
<proteinExistence type="inferred from homology"/>
<dbReference type="Pfam" id="PF09731">
    <property type="entry name" value="Mitofilin"/>
    <property type="match status" value="1"/>
</dbReference>
<organism evidence="9">
    <name type="scientific">Calcidiscus leptoporus</name>
    <dbReference type="NCBI Taxonomy" id="127549"/>
    <lineage>
        <taxon>Eukaryota</taxon>
        <taxon>Haptista</taxon>
        <taxon>Haptophyta</taxon>
        <taxon>Prymnesiophyceae</taxon>
        <taxon>Coccolithales</taxon>
        <taxon>Calcidiscaceae</taxon>
        <taxon>Calcidiscus</taxon>
    </lineage>
</organism>
<name>A0A7S0JBG7_9EUKA</name>
<dbReference type="GO" id="GO:0061617">
    <property type="term" value="C:MICOS complex"/>
    <property type="evidence" value="ECO:0007669"/>
    <property type="project" value="TreeGrafter"/>
</dbReference>
<evidence type="ECO:0000256" key="5">
    <source>
        <dbReference type="ARBA" id="ARBA00022989"/>
    </source>
</evidence>
<dbReference type="EMBL" id="HBER01042914">
    <property type="protein sequence ID" value="CAD8546342.1"/>
    <property type="molecule type" value="Transcribed_RNA"/>
</dbReference>
<evidence type="ECO:0000313" key="9">
    <source>
        <dbReference type="EMBL" id="CAD8546342.1"/>
    </source>
</evidence>
<dbReference type="PANTHER" id="PTHR15415">
    <property type="entry name" value="MITOFILIN"/>
    <property type="match status" value="1"/>
</dbReference>
<accession>A0A7S0JBG7</accession>
<keyword evidence="5" id="KW-1133">Transmembrane helix</keyword>
<keyword evidence="4" id="KW-0999">Mitochondrion inner membrane</keyword>
<keyword evidence="6" id="KW-0496">Mitochondrion</keyword>
<dbReference type="InterPro" id="IPR019133">
    <property type="entry name" value="MIC60"/>
</dbReference>
<feature type="signal peptide" evidence="8">
    <location>
        <begin position="1"/>
        <end position="25"/>
    </location>
</feature>
<gene>
    <name evidence="9" type="ORF">CLEP1334_LOCUS21632</name>
</gene>
<protein>
    <recommendedName>
        <fullName evidence="10">MICOS complex subunit MIC60</fullName>
    </recommendedName>
</protein>
<feature type="chain" id="PRO_5031527020" description="MICOS complex subunit MIC60" evidence="8">
    <location>
        <begin position="26"/>
        <end position="436"/>
    </location>
</feature>
<evidence type="ECO:0000256" key="3">
    <source>
        <dbReference type="ARBA" id="ARBA00022692"/>
    </source>
</evidence>
<keyword evidence="3" id="KW-0812">Transmembrane</keyword>